<feature type="signal peptide" evidence="1">
    <location>
        <begin position="1"/>
        <end position="20"/>
    </location>
</feature>
<feature type="chain" id="PRO_5023028344" evidence="1">
    <location>
        <begin position="21"/>
        <end position="279"/>
    </location>
</feature>
<evidence type="ECO:0000256" key="1">
    <source>
        <dbReference type="SAM" id="SignalP"/>
    </source>
</evidence>
<accession>A0A5C3EJM8</accession>
<organism evidence="2 3">
    <name type="scientific">Ustilago trichophora</name>
    <dbReference type="NCBI Taxonomy" id="86804"/>
    <lineage>
        <taxon>Eukaryota</taxon>
        <taxon>Fungi</taxon>
        <taxon>Dikarya</taxon>
        <taxon>Basidiomycota</taxon>
        <taxon>Ustilaginomycotina</taxon>
        <taxon>Ustilaginomycetes</taxon>
        <taxon>Ustilaginales</taxon>
        <taxon>Ustilaginaceae</taxon>
        <taxon>Ustilago</taxon>
    </lineage>
</organism>
<sequence length="279" mass="31470">MLSLPFYSALFFAALRTPWALPYTGSDGSGGEAEREITSAFPSDLNAQVGPTSPHTIRLFGKTLSTRPPQLQAPTEHILFPLQPERAQAPATILNTGPATGQGLASSSKQLPNHRRMWMLVGFRRDRLPELAREHARFFNLNVFKGSTKAIPAERFNTATMAVLTAWSSELLADHTALVYAFRRRDTGEKHEHVYLARPMRTEEFRGFFPEIKEDFSRLVPFIMYRVQIDQQRLEQRAMIDIVGVELIQPTSADIKAIEPVQKLTFGSVMHLIVSGQWH</sequence>
<keyword evidence="1" id="KW-0732">Signal</keyword>
<dbReference type="AlphaFoldDB" id="A0A5C3EJM8"/>
<protein>
    <submittedName>
        <fullName evidence="2">Uncharacterized protein</fullName>
    </submittedName>
</protein>
<reference evidence="2 3" key="1">
    <citation type="submission" date="2018-03" db="EMBL/GenBank/DDBJ databases">
        <authorList>
            <person name="Guldener U."/>
        </authorList>
    </citation>
    <scope>NUCLEOTIDE SEQUENCE [LARGE SCALE GENOMIC DNA]</scope>
    <source>
        <strain evidence="2 3">NBRC100155</strain>
    </source>
</reference>
<proteinExistence type="predicted"/>
<dbReference type="EMBL" id="OOIN01000030">
    <property type="protein sequence ID" value="SPO29927.1"/>
    <property type="molecule type" value="Genomic_DNA"/>
</dbReference>
<gene>
    <name evidence="2" type="ORF">UTRI_06215_B</name>
</gene>
<dbReference type="Proteomes" id="UP000324022">
    <property type="component" value="Unassembled WGS sequence"/>
</dbReference>
<evidence type="ECO:0000313" key="2">
    <source>
        <dbReference type="EMBL" id="SPO29927.1"/>
    </source>
</evidence>
<name>A0A5C3EJM8_9BASI</name>
<keyword evidence="3" id="KW-1185">Reference proteome</keyword>
<evidence type="ECO:0000313" key="3">
    <source>
        <dbReference type="Proteomes" id="UP000324022"/>
    </source>
</evidence>